<dbReference type="Proteomes" id="UP000005427">
    <property type="component" value="Segment"/>
</dbReference>
<evidence type="ECO:0000313" key="2">
    <source>
        <dbReference type="Proteomes" id="UP000005427"/>
    </source>
</evidence>
<protein>
    <submittedName>
        <fullName evidence="1">Uncharacterized protein</fullName>
    </submittedName>
</protein>
<proteinExistence type="predicted"/>
<name>G9FH17_9CAUD</name>
<evidence type="ECO:0000313" key="1">
    <source>
        <dbReference type="EMBL" id="AEV51928.1"/>
    </source>
</evidence>
<dbReference type="EMBL" id="JN116823">
    <property type="protein sequence ID" value="AEV51928.1"/>
    <property type="molecule type" value="Genomic_DNA"/>
</dbReference>
<dbReference type="RefSeq" id="YP_005087118.1">
    <property type="nucleotide sequence ID" value="NC_016652.1"/>
</dbReference>
<dbReference type="KEGG" id="vg:11541320"/>
<reference evidence="1 2" key="1">
    <citation type="submission" date="2011-06" db="EMBL/GenBank/DDBJ databases">
        <title>Two lysogenic phages can combine to generate a single lytic phage.</title>
        <authorList>
            <person name="Petrovski S."/>
        </authorList>
    </citation>
    <scope>NUCLEOTIDE SEQUENCE [LARGE SCALE GENOMIC DNA]</scope>
</reference>
<keyword evidence="2" id="KW-1185">Reference proteome</keyword>
<dbReference type="GeneID" id="11541320"/>
<accession>G9FH17</accession>
<sequence length="120" mass="13333">MTNLDLEQRVQDLELRLAIAESMTDILVNEARLQRGLEPVDWEQMRTDAEAAVDTTIATVLNALGVEHNTAPSLTEQLQEARATIQRVRELATAAEDWCCQHGTHVAFAEQIHAALDGEQ</sequence>
<organism evidence="1 2">
    <name type="scientific">Rhodococcus phage REQ2</name>
    <dbReference type="NCBI Taxonomy" id="1109713"/>
    <lineage>
        <taxon>Viruses</taxon>
        <taxon>Duplodnaviria</taxon>
        <taxon>Heunggongvirae</taxon>
        <taxon>Uroviricota</taxon>
        <taxon>Caudoviricetes</taxon>
        <taxon>Caudoviricetes incertae sedis</taxon>
        <taxon>Melbournevirus</taxon>
        <taxon>Melbournevirus REQ2</taxon>
    </lineage>
</organism>